<dbReference type="InterPro" id="IPR011644">
    <property type="entry name" value="Heme_NO-bd"/>
</dbReference>
<evidence type="ECO:0000313" key="3">
    <source>
        <dbReference type="Proteomes" id="UP000323136"/>
    </source>
</evidence>
<gene>
    <name evidence="2" type="ORF">C7447_1063</name>
</gene>
<feature type="domain" description="Heme NO-binding" evidence="1">
    <location>
        <begin position="2"/>
        <end position="160"/>
    </location>
</feature>
<evidence type="ECO:0000313" key="2">
    <source>
        <dbReference type="EMBL" id="TYP96707.1"/>
    </source>
</evidence>
<dbReference type="Pfam" id="PF07700">
    <property type="entry name" value="HNOB"/>
    <property type="match status" value="1"/>
</dbReference>
<name>A0A5S5DLA9_9FLAO</name>
<dbReference type="InterPro" id="IPR038158">
    <property type="entry name" value="H-NOX_domain_sf"/>
</dbReference>
<proteinExistence type="predicted"/>
<dbReference type="OrthoDB" id="7266652at2"/>
<dbReference type="RefSeq" id="WP_148871013.1">
    <property type="nucleotide sequence ID" value="NZ_VNIA01000006.1"/>
</dbReference>
<keyword evidence="3" id="KW-1185">Reference proteome</keyword>
<dbReference type="AlphaFoldDB" id="A0A5S5DLA9"/>
<accession>A0A5S5DLA9</accession>
<comment type="caution">
    <text evidence="2">The sequence shown here is derived from an EMBL/GenBank/DDBJ whole genome shotgun (WGS) entry which is preliminary data.</text>
</comment>
<dbReference type="GO" id="GO:0020037">
    <property type="term" value="F:heme binding"/>
    <property type="evidence" value="ECO:0007669"/>
    <property type="project" value="InterPro"/>
</dbReference>
<organism evidence="2 3">
    <name type="scientific">Tenacibaculum adriaticum</name>
    <dbReference type="NCBI Taxonomy" id="413713"/>
    <lineage>
        <taxon>Bacteria</taxon>
        <taxon>Pseudomonadati</taxon>
        <taxon>Bacteroidota</taxon>
        <taxon>Flavobacteriia</taxon>
        <taxon>Flavobacteriales</taxon>
        <taxon>Flavobacteriaceae</taxon>
        <taxon>Tenacibaculum</taxon>
    </lineage>
</organism>
<dbReference type="SUPFAM" id="SSF111126">
    <property type="entry name" value="Ligand-binding domain in the NO signalling and Golgi transport"/>
    <property type="match status" value="1"/>
</dbReference>
<protein>
    <submittedName>
        <fullName evidence="2">Heme-NO-binding protein</fullName>
    </submittedName>
</protein>
<evidence type="ECO:0000259" key="1">
    <source>
        <dbReference type="Pfam" id="PF07700"/>
    </source>
</evidence>
<reference evidence="2 3" key="1">
    <citation type="submission" date="2019-07" db="EMBL/GenBank/DDBJ databases">
        <title>Genomic Encyclopedia of Type Strains, Phase IV (KMG-IV): sequencing the most valuable type-strain genomes for metagenomic binning, comparative biology and taxonomic classification.</title>
        <authorList>
            <person name="Goeker M."/>
        </authorList>
    </citation>
    <scope>NUCLEOTIDE SEQUENCE [LARGE SCALE GENOMIC DNA]</scope>
    <source>
        <strain evidence="2 3">DSM 18961</strain>
    </source>
</reference>
<dbReference type="Gene3D" id="3.90.1520.10">
    <property type="entry name" value="H-NOX domain"/>
    <property type="match status" value="1"/>
</dbReference>
<sequence length="181" mass="21021">MKGIVFTEFLEMVEATFGLETVDYIINESNLKSEGVYTSVGTYDFIEMVNLITNLSSKVNIPVDTLIYEYGKYFFGVLIKSHPKIFDVYNSPIDLLSSVESHIHVHVRKIYPEAELPTFEILEQTKDSIQMLYKSERAMYMFAQALIEKTFEHYHDMAKVSLEKLNEKGTKVKFTIEKVYE</sequence>
<dbReference type="InterPro" id="IPR024096">
    <property type="entry name" value="NO_sig/Golgi_transp_ligand-bd"/>
</dbReference>
<dbReference type="Proteomes" id="UP000323136">
    <property type="component" value="Unassembled WGS sequence"/>
</dbReference>
<dbReference type="EMBL" id="VNIA01000006">
    <property type="protein sequence ID" value="TYP96707.1"/>
    <property type="molecule type" value="Genomic_DNA"/>
</dbReference>